<gene>
    <name evidence="6" type="ORF">F2P81_017911</name>
</gene>
<dbReference type="AlphaFoldDB" id="A0A6A4S0R7"/>
<dbReference type="PIRSF" id="PIRSF016521">
    <property type="entry name" value="Acyl-CoA_hydro"/>
    <property type="match status" value="1"/>
</dbReference>
<feature type="active site" description="Charge relay system" evidence="2">
    <location>
        <position position="367"/>
    </location>
</feature>
<dbReference type="GO" id="GO:0006637">
    <property type="term" value="P:acyl-CoA metabolic process"/>
    <property type="evidence" value="ECO:0007669"/>
    <property type="project" value="InterPro"/>
</dbReference>
<dbReference type="InterPro" id="IPR042490">
    <property type="entry name" value="Thio_Ohase/BAAT_N"/>
</dbReference>
<evidence type="ECO:0000256" key="1">
    <source>
        <dbReference type="ARBA" id="ARBA00006538"/>
    </source>
</evidence>
<dbReference type="InterPro" id="IPR006862">
    <property type="entry name" value="Thio_Ohase/aa_AcTrfase"/>
</dbReference>
<evidence type="ECO:0000259" key="5">
    <source>
        <dbReference type="Pfam" id="PF08840"/>
    </source>
</evidence>
<sequence>MWMQSGSADCDRLAQIVLECKRGEIKKQSELHPHTDEQTTMSQAATPPLLSVHPTRALTDETFEISVENLPPGRPVTLHALHCSEDQDYWEAYGHYVSDHRGTVSAADHMSFGGTYEGKEPMGLLWSMRPVAGSRTGLRLRKMNVCAPMLVHISVHDGHEGFRERAALASALTERWYVAPGVQRIDVREGGVRGTLFIPPGPGPFPGLLDMWGGGGGLQEYRSAILASRGYASLALEYFAAGDLESAELELKYFETAFNIVKHHPQVMPDRVGLFGLSLGSTVTMYIATKSDVVKPRCCVCVNGSHLFQRTFSDQDQQMIQNLGKAHVDENNHHAWRDIGLALMSESNKLDVGKIKCPMLLVNGLDDQNTPSSELAEDVAQMMRAAGNEHLLTRVEYPDAGHLIEPPFSPHFRATNFKISGTKDKLVLLWGGRTKPHADAQEDSWRKILSFLQLHLYGDASPRAKL</sequence>
<accession>A0A6A4S0R7</accession>
<comment type="similarity">
    <text evidence="1">Belongs to the C/M/P thioester hydrolase family.</text>
</comment>
<evidence type="ECO:0000256" key="2">
    <source>
        <dbReference type="PIRSR" id="PIRSR016521-1"/>
    </source>
</evidence>
<feature type="active site" description="Charge relay system" evidence="2">
    <location>
        <position position="402"/>
    </location>
</feature>
<dbReference type="EMBL" id="VEVO01000016">
    <property type="protein sequence ID" value="KAF0028806.1"/>
    <property type="molecule type" value="Genomic_DNA"/>
</dbReference>
<evidence type="ECO:0000313" key="6">
    <source>
        <dbReference type="EMBL" id="KAF0028806.1"/>
    </source>
</evidence>
<dbReference type="Pfam" id="PF08840">
    <property type="entry name" value="BAAT_C"/>
    <property type="match status" value="1"/>
</dbReference>
<dbReference type="PANTHER" id="PTHR10824:SF36">
    <property type="entry name" value="ACYL-COA THIOESTERASE 17-RELATED"/>
    <property type="match status" value="1"/>
</dbReference>
<feature type="domain" description="BAAT/Acyl-CoA thioester hydrolase C-terminal" evidence="5">
    <location>
        <begin position="250"/>
        <end position="457"/>
    </location>
</feature>
<dbReference type="FunFam" id="3.40.50.1820:FF:000024">
    <property type="entry name" value="acyl-coenzyme A thioesterase 4"/>
    <property type="match status" value="1"/>
</dbReference>
<feature type="compositionally biased region" description="Basic and acidic residues" evidence="3">
    <location>
        <begin position="28"/>
        <end position="37"/>
    </location>
</feature>
<dbReference type="Gene3D" id="3.40.50.1820">
    <property type="entry name" value="alpha/beta hydrolase"/>
    <property type="match status" value="1"/>
</dbReference>
<dbReference type="PANTHER" id="PTHR10824">
    <property type="entry name" value="ACYL-COENZYME A THIOESTERASE-RELATED"/>
    <property type="match status" value="1"/>
</dbReference>
<comment type="caution">
    <text evidence="6">The sequence shown here is derived from an EMBL/GenBank/DDBJ whole genome shotgun (WGS) entry which is preliminary data.</text>
</comment>
<proteinExistence type="inferred from homology"/>
<dbReference type="Pfam" id="PF04775">
    <property type="entry name" value="Bile_Hydr_Trans"/>
    <property type="match status" value="1"/>
</dbReference>
<dbReference type="InterPro" id="IPR016662">
    <property type="entry name" value="Acyl-CoA_thioEstase_long-chain"/>
</dbReference>
<dbReference type="GO" id="GO:0006631">
    <property type="term" value="P:fatty acid metabolic process"/>
    <property type="evidence" value="ECO:0007669"/>
    <property type="project" value="TreeGrafter"/>
</dbReference>
<reference evidence="6 7" key="1">
    <citation type="submission" date="2019-06" db="EMBL/GenBank/DDBJ databases">
        <title>Draft genomes of female and male turbot (Scophthalmus maximus).</title>
        <authorList>
            <person name="Xu H."/>
            <person name="Xu X.-W."/>
            <person name="Shao C."/>
            <person name="Chen S."/>
        </authorList>
    </citation>
    <scope>NUCLEOTIDE SEQUENCE [LARGE SCALE GENOMIC DNA]</scope>
    <source>
        <strain evidence="6">Ysfricsl-2016a</strain>
        <tissue evidence="6">Blood</tissue>
    </source>
</reference>
<organism evidence="6 7">
    <name type="scientific">Scophthalmus maximus</name>
    <name type="common">Turbot</name>
    <name type="synonym">Psetta maxima</name>
    <dbReference type="NCBI Taxonomy" id="52904"/>
    <lineage>
        <taxon>Eukaryota</taxon>
        <taxon>Metazoa</taxon>
        <taxon>Chordata</taxon>
        <taxon>Craniata</taxon>
        <taxon>Vertebrata</taxon>
        <taxon>Euteleostomi</taxon>
        <taxon>Actinopterygii</taxon>
        <taxon>Neopterygii</taxon>
        <taxon>Teleostei</taxon>
        <taxon>Neoteleostei</taxon>
        <taxon>Acanthomorphata</taxon>
        <taxon>Carangaria</taxon>
        <taxon>Pleuronectiformes</taxon>
        <taxon>Pleuronectoidei</taxon>
        <taxon>Scophthalmidae</taxon>
        <taxon>Scophthalmus</taxon>
    </lineage>
</organism>
<dbReference type="GO" id="GO:0047617">
    <property type="term" value="F:fatty acyl-CoA hydrolase activity"/>
    <property type="evidence" value="ECO:0007669"/>
    <property type="project" value="TreeGrafter"/>
</dbReference>
<evidence type="ECO:0008006" key="8">
    <source>
        <dbReference type="Google" id="ProtNLM"/>
    </source>
</evidence>
<dbReference type="Gene3D" id="2.60.40.2240">
    <property type="entry name" value="Acyl-CoA thioester hydrolase/BAAT N-terminal domain"/>
    <property type="match status" value="1"/>
</dbReference>
<name>A0A6A4S0R7_SCOMX</name>
<dbReference type="FunFam" id="2.60.40.2240:FF:000002">
    <property type="entry name" value="Acyl-CoA thioesterase 18"/>
    <property type="match status" value="1"/>
</dbReference>
<feature type="domain" description="Acyl-CoA thioester hydrolase/bile acid-CoA amino acid N-acetyltransferase" evidence="4">
    <location>
        <begin position="60"/>
        <end position="189"/>
    </location>
</feature>
<dbReference type="InterPro" id="IPR014940">
    <property type="entry name" value="BAAT_C"/>
</dbReference>
<protein>
    <recommendedName>
        <fullName evidence="8">Acyl-coenzyme A thioesterase 4-like</fullName>
    </recommendedName>
</protein>
<feature type="region of interest" description="Disordered" evidence="3">
    <location>
        <begin position="28"/>
        <end position="49"/>
    </location>
</feature>
<evidence type="ECO:0000259" key="4">
    <source>
        <dbReference type="Pfam" id="PF04775"/>
    </source>
</evidence>
<evidence type="ECO:0000256" key="3">
    <source>
        <dbReference type="SAM" id="MobiDB-lite"/>
    </source>
</evidence>
<dbReference type="Proteomes" id="UP000438429">
    <property type="component" value="Unassembled WGS sequence"/>
</dbReference>
<feature type="active site" description="Charge relay system" evidence="2">
    <location>
        <position position="278"/>
    </location>
</feature>
<dbReference type="InterPro" id="IPR029058">
    <property type="entry name" value="AB_hydrolase_fold"/>
</dbReference>
<dbReference type="SUPFAM" id="SSF53474">
    <property type="entry name" value="alpha/beta-Hydrolases"/>
    <property type="match status" value="1"/>
</dbReference>
<evidence type="ECO:0000313" key="7">
    <source>
        <dbReference type="Proteomes" id="UP000438429"/>
    </source>
</evidence>